<reference evidence="3" key="2">
    <citation type="submission" date="2015-01" db="EMBL/GenBank/DDBJ databases">
        <title>Evolutionary Origins and Diversification of the Mycorrhizal Mutualists.</title>
        <authorList>
            <consortium name="DOE Joint Genome Institute"/>
            <consortium name="Mycorrhizal Genomics Consortium"/>
            <person name="Kohler A."/>
            <person name="Kuo A."/>
            <person name="Nagy L.G."/>
            <person name="Floudas D."/>
            <person name="Copeland A."/>
            <person name="Barry K.W."/>
            <person name="Cichocki N."/>
            <person name="Veneault-Fourrey C."/>
            <person name="LaButti K."/>
            <person name="Lindquist E.A."/>
            <person name="Lipzen A."/>
            <person name="Lundell T."/>
            <person name="Morin E."/>
            <person name="Murat C."/>
            <person name="Riley R."/>
            <person name="Ohm R."/>
            <person name="Sun H."/>
            <person name="Tunlid A."/>
            <person name="Henrissat B."/>
            <person name="Grigoriev I.V."/>
            <person name="Hibbett D.S."/>
            <person name="Martin F."/>
        </authorList>
    </citation>
    <scope>NUCLEOTIDE SEQUENCE [LARGE SCALE GENOMIC DNA]</scope>
    <source>
        <strain evidence="3">UH-Slu-Lm8-n1</strain>
    </source>
</reference>
<evidence type="ECO:0000256" key="1">
    <source>
        <dbReference type="SAM" id="MobiDB-lite"/>
    </source>
</evidence>
<dbReference type="EMBL" id="KN835270">
    <property type="protein sequence ID" value="KIK41398.1"/>
    <property type="molecule type" value="Genomic_DNA"/>
</dbReference>
<reference evidence="2 3" key="1">
    <citation type="submission" date="2014-04" db="EMBL/GenBank/DDBJ databases">
        <authorList>
            <consortium name="DOE Joint Genome Institute"/>
            <person name="Kuo A."/>
            <person name="Ruytinx J."/>
            <person name="Rineau F."/>
            <person name="Colpaert J."/>
            <person name="Kohler A."/>
            <person name="Nagy L.G."/>
            <person name="Floudas D."/>
            <person name="Copeland A."/>
            <person name="Barry K.W."/>
            <person name="Cichocki N."/>
            <person name="Veneault-Fourrey C."/>
            <person name="LaButti K."/>
            <person name="Lindquist E.A."/>
            <person name="Lipzen A."/>
            <person name="Lundell T."/>
            <person name="Morin E."/>
            <person name="Murat C."/>
            <person name="Sun H."/>
            <person name="Tunlid A."/>
            <person name="Henrissat B."/>
            <person name="Grigoriev I.V."/>
            <person name="Hibbett D.S."/>
            <person name="Martin F."/>
            <person name="Nordberg H.P."/>
            <person name="Cantor M.N."/>
            <person name="Hua S.X."/>
        </authorList>
    </citation>
    <scope>NUCLEOTIDE SEQUENCE [LARGE SCALE GENOMIC DNA]</scope>
    <source>
        <strain evidence="2 3">UH-Slu-Lm8-n1</strain>
    </source>
</reference>
<protein>
    <submittedName>
        <fullName evidence="2">Uncharacterized protein</fullName>
    </submittedName>
</protein>
<feature type="region of interest" description="Disordered" evidence="1">
    <location>
        <begin position="44"/>
        <end position="128"/>
    </location>
</feature>
<dbReference type="OrthoDB" id="2620452at2759"/>
<feature type="compositionally biased region" description="Basic residues" evidence="1">
    <location>
        <begin position="88"/>
        <end position="101"/>
    </location>
</feature>
<dbReference type="Proteomes" id="UP000054485">
    <property type="component" value="Unassembled WGS sequence"/>
</dbReference>
<name>A0A0D0BDG0_9AGAM</name>
<dbReference type="HOGENOM" id="CLU_157400_0_0_1"/>
<sequence>MTRSELPVVTTPLSTLKQKKRKVFHEHGKDSLELAVSIGKTQEDKALLKAERHHQPQAGQPRSDRRHHKSRTTKKLEEVKATIASQRARLKREKVKMRKARPVPAVHQKSSPSSNAQDRAPRKRVSFA</sequence>
<evidence type="ECO:0000313" key="2">
    <source>
        <dbReference type="EMBL" id="KIK41398.1"/>
    </source>
</evidence>
<dbReference type="InParanoid" id="A0A0D0BDG0"/>
<feature type="compositionally biased region" description="Basic and acidic residues" evidence="1">
    <location>
        <begin position="44"/>
        <end position="54"/>
    </location>
</feature>
<accession>A0A0D0BDG0</accession>
<feature type="compositionally biased region" description="Basic residues" evidence="1">
    <location>
        <begin position="64"/>
        <end position="73"/>
    </location>
</feature>
<keyword evidence="3" id="KW-1185">Reference proteome</keyword>
<feature type="compositionally biased region" description="Polar residues" evidence="1">
    <location>
        <begin position="108"/>
        <end position="117"/>
    </location>
</feature>
<evidence type="ECO:0000313" key="3">
    <source>
        <dbReference type="Proteomes" id="UP000054485"/>
    </source>
</evidence>
<gene>
    <name evidence="2" type="ORF">CY34DRAFT_806126</name>
</gene>
<dbReference type="AlphaFoldDB" id="A0A0D0BDG0"/>
<proteinExistence type="predicted"/>
<organism evidence="2 3">
    <name type="scientific">Suillus luteus UH-Slu-Lm8-n1</name>
    <dbReference type="NCBI Taxonomy" id="930992"/>
    <lineage>
        <taxon>Eukaryota</taxon>
        <taxon>Fungi</taxon>
        <taxon>Dikarya</taxon>
        <taxon>Basidiomycota</taxon>
        <taxon>Agaricomycotina</taxon>
        <taxon>Agaricomycetes</taxon>
        <taxon>Agaricomycetidae</taxon>
        <taxon>Boletales</taxon>
        <taxon>Suillineae</taxon>
        <taxon>Suillaceae</taxon>
        <taxon>Suillus</taxon>
    </lineage>
</organism>